<reference evidence="2" key="1">
    <citation type="journal article" date="2013" name="Nature">
        <title>Draft genome of the wheat A-genome progenitor Triticum urartu.</title>
        <authorList>
            <person name="Ling H.Q."/>
            <person name="Zhao S."/>
            <person name="Liu D."/>
            <person name="Wang J."/>
            <person name="Sun H."/>
            <person name="Zhang C."/>
            <person name="Fan H."/>
            <person name="Li D."/>
            <person name="Dong L."/>
            <person name="Tao Y."/>
            <person name="Gao C."/>
            <person name="Wu H."/>
            <person name="Li Y."/>
            <person name="Cui Y."/>
            <person name="Guo X."/>
            <person name="Zheng S."/>
            <person name="Wang B."/>
            <person name="Yu K."/>
            <person name="Liang Q."/>
            <person name="Yang W."/>
            <person name="Lou X."/>
            <person name="Chen J."/>
            <person name="Feng M."/>
            <person name="Jian J."/>
            <person name="Zhang X."/>
            <person name="Luo G."/>
            <person name="Jiang Y."/>
            <person name="Liu J."/>
            <person name="Wang Z."/>
            <person name="Sha Y."/>
            <person name="Zhang B."/>
            <person name="Wu H."/>
            <person name="Tang D."/>
            <person name="Shen Q."/>
            <person name="Xue P."/>
            <person name="Zou S."/>
            <person name="Wang X."/>
            <person name="Liu X."/>
            <person name="Wang F."/>
            <person name="Yang Y."/>
            <person name="An X."/>
            <person name="Dong Z."/>
            <person name="Zhang K."/>
            <person name="Zhang X."/>
            <person name="Luo M.C."/>
            <person name="Dvorak J."/>
            <person name="Tong Y."/>
            <person name="Wang J."/>
            <person name="Yang H."/>
            <person name="Li Z."/>
            <person name="Wang D."/>
            <person name="Zhang A."/>
            <person name="Wang J."/>
        </authorList>
    </citation>
    <scope>NUCLEOTIDE SEQUENCE</scope>
    <source>
        <strain evidence="2">cv. G1812</strain>
    </source>
</reference>
<dbReference type="EnsemblPlants" id="TuG1812G0200002009.01.T02">
    <property type="protein sequence ID" value="TuG1812G0200002009.01.T02.cds355883"/>
    <property type="gene ID" value="TuG1812G0200002009.01"/>
</dbReference>
<dbReference type="Proteomes" id="UP000015106">
    <property type="component" value="Chromosome 2"/>
</dbReference>
<reference evidence="1" key="3">
    <citation type="submission" date="2022-06" db="UniProtKB">
        <authorList>
            <consortium name="EnsemblPlants"/>
        </authorList>
    </citation>
    <scope>IDENTIFICATION</scope>
</reference>
<organism evidence="1 2">
    <name type="scientific">Triticum urartu</name>
    <name type="common">Red wild einkorn</name>
    <name type="synonym">Crithodium urartu</name>
    <dbReference type="NCBI Taxonomy" id="4572"/>
    <lineage>
        <taxon>Eukaryota</taxon>
        <taxon>Viridiplantae</taxon>
        <taxon>Streptophyta</taxon>
        <taxon>Embryophyta</taxon>
        <taxon>Tracheophyta</taxon>
        <taxon>Spermatophyta</taxon>
        <taxon>Magnoliopsida</taxon>
        <taxon>Liliopsida</taxon>
        <taxon>Poales</taxon>
        <taxon>Poaceae</taxon>
        <taxon>BOP clade</taxon>
        <taxon>Pooideae</taxon>
        <taxon>Triticodae</taxon>
        <taxon>Triticeae</taxon>
        <taxon>Triticinae</taxon>
        <taxon>Triticum</taxon>
    </lineage>
</organism>
<dbReference type="Gramene" id="TuG1812G0200002009.01.T02">
    <property type="protein sequence ID" value="TuG1812G0200002009.01.T02.cds355883"/>
    <property type="gene ID" value="TuG1812G0200002009.01"/>
</dbReference>
<protein>
    <submittedName>
        <fullName evidence="1">Uncharacterized protein</fullName>
    </submittedName>
</protein>
<accession>A0A8R7TF89</accession>
<name>A0A8R7TF89_TRIUA</name>
<reference evidence="1" key="2">
    <citation type="submission" date="2018-03" db="EMBL/GenBank/DDBJ databases">
        <title>The Triticum urartu genome reveals the dynamic nature of wheat genome evolution.</title>
        <authorList>
            <person name="Ling H."/>
            <person name="Ma B."/>
            <person name="Shi X."/>
            <person name="Liu H."/>
            <person name="Dong L."/>
            <person name="Sun H."/>
            <person name="Cao Y."/>
            <person name="Gao Q."/>
            <person name="Zheng S."/>
            <person name="Li Y."/>
            <person name="Yu Y."/>
            <person name="Du H."/>
            <person name="Qi M."/>
            <person name="Li Y."/>
            <person name="Yu H."/>
            <person name="Cui Y."/>
            <person name="Wang N."/>
            <person name="Chen C."/>
            <person name="Wu H."/>
            <person name="Zhao Y."/>
            <person name="Zhang J."/>
            <person name="Li Y."/>
            <person name="Zhou W."/>
            <person name="Zhang B."/>
            <person name="Hu W."/>
            <person name="Eijk M."/>
            <person name="Tang J."/>
            <person name="Witsenboer H."/>
            <person name="Zhao S."/>
            <person name="Li Z."/>
            <person name="Zhang A."/>
            <person name="Wang D."/>
            <person name="Liang C."/>
        </authorList>
    </citation>
    <scope>NUCLEOTIDE SEQUENCE [LARGE SCALE GENOMIC DNA]</scope>
    <source>
        <strain evidence="1">cv. G1812</strain>
    </source>
</reference>
<sequence length="74" mass="8745">MRRILRFPDFKCLHTICSKFFREVVKLNLDTNLLEHYISYRSSQTTISICWNHQGGDTPGGYTFSILCLFEIRL</sequence>
<evidence type="ECO:0000313" key="2">
    <source>
        <dbReference type="Proteomes" id="UP000015106"/>
    </source>
</evidence>
<keyword evidence="2" id="KW-1185">Reference proteome</keyword>
<dbReference type="AlphaFoldDB" id="A0A8R7TF89"/>
<evidence type="ECO:0000313" key="1">
    <source>
        <dbReference type="EnsemblPlants" id="TuG1812G0200002009.01.T02.cds355883"/>
    </source>
</evidence>
<proteinExistence type="predicted"/>